<evidence type="ECO:0000313" key="2">
    <source>
        <dbReference type="Proteomes" id="UP000016638"/>
    </source>
</evidence>
<gene>
    <name evidence="1" type="ORF">HMPREF1316_1508</name>
</gene>
<dbReference type="EMBL" id="AWEZ01000020">
    <property type="protein sequence ID" value="ERL09841.1"/>
    <property type="molecule type" value="Genomic_DNA"/>
</dbReference>
<dbReference type="eggNOG" id="ENOG5030NU3">
    <property type="taxonomic scope" value="Bacteria"/>
</dbReference>
<dbReference type="RefSeq" id="WP_021725469.1">
    <property type="nucleotide sequence ID" value="NZ_AWEZ01000020.1"/>
</dbReference>
<sequence length="289" mass="30054">MLIILSADGLDDVTIHGAPVDDPCLVATDDTKGWYSHPDLKVPSVARGMGDGDFDVEDAAVLYGPRTVTIGVAAVADDRDGVLSLMGSVNAMAHRNVRIRVIDDGSSAGGTWSVGYLRAMWDKLDEAGSMVVGSITVVCPDPRRLSTTVRTGRMLGGAASTMGLVFDAKGSLSWPVSFGGSGAVQSLCVIGNRGTSTAWPTIAIGGSSPNGWAVTDVATGEAVSSRQDPVWNPIVLDCMRGTARQGGVDVTRRLDSRRFPSVGPGGTLQLALEADAGCTCEVTCYDTYV</sequence>
<keyword evidence="2" id="KW-1185">Reference proteome</keyword>
<evidence type="ECO:0000313" key="1">
    <source>
        <dbReference type="EMBL" id="ERL09841.1"/>
    </source>
</evidence>
<accession>U2VB84</accession>
<dbReference type="Proteomes" id="UP000016638">
    <property type="component" value="Unassembled WGS sequence"/>
</dbReference>
<dbReference type="AlphaFoldDB" id="U2VB84"/>
<organism evidence="1 2">
    <name type="scientific">Olsenella profusa F0195</name>
    <dbReference type="NCBI Taxonomy" id="1125712"/>
    <lineage>
        <taxon>Bacteria</taxon>
        <taxon>Bacillati</taxon>
        <taxon>Actinomycetota</taxon>
        <taxon>Coriobacteriia</taxon>
        <taxon>Coriobacteriales</taxon>
        <taxon>Atopobiaceae</taxon>
        <taxon>Olsenella</taxon>
    </lineage>
</organism>
<dbReference type="OrthoDB" id="3194616at2"/>
<dbReference type="STRING" id="1125712.HMPREF1316_1508"/>
<name>U2VB84_9ACTN</name>
<proteinExistence type="predicted"/>
<reference evidence="1 2" key="1">
    <citation type="submission" date="2013-08" db="EMBL/GenBank/DDBJ databases">
        <authorList>
            <person name="Durkin A.S."/>
            <person name="Haft D.R."/>
            <person name="McCorrison J."/>
            <person name="Torralba M."/>
            <person name="Gillis M."/>
            <person name="Haft D.H."/>
            <person name="Methe B."/>
            <person name="Sutton G."/>
            <person name="Nelson K.E."/>
        </authorList>
    </citation>
    <scope>NUCLEOTIDE SEQUENCE [LARGE SCALE GENOMIC DNA]</scope>
    <source>
        <strain evidence="1 2">F0195</strain>
    </source>
</reference>
<comment type="caution">
    <text evidence="1">The sequence shown here is derived from an EMBL/GenBank/DDBJ whole genome shotgun (WGS) entry which is preliminary data.</text>
</comment>
<dbReference type="PATRIC" id="fig|1125712.3.peg.571"/>
<protein>
    <submittedName>
        <fullName evidence="1">Phage tail domain protein</fullName>
    </submittedName>
</protein>